<reference evidence="1" key="1">
    <citation type="submission" date="2020-09" db="EMBL/GenBank/DDBJ databases">
        <authorList>
            <person name="Kikuchi T."/>
        </authorList>
    </citation>
    <scope>NUCLEOTIDE SEQUENCE</scope>
    <source>
        <strain evidence="1">Ka4C1</strain>
    </source>
</reference>
<proteinExistence type="predicted"/>
<comment type="caution">
    <text evidence="1">The sequence shown here is derived from an EMBL/GenBank/DDBJ whole genome shotgun (WGS) entry which is preliminary data.</text>
</comment>
<name>A0A7I8X0Q7_BURXY</name>
<dbReference type="EMBL" id="CAJFCV020000006">
    <property type="protein sequence ID" value="CAG9130115.1"/>
    <property type="molecule type" value="Genomic_DNA"/>
</dbReference>
<gene>
    <name evidence="1" type="ORF">BXYJ_LOCUS14471</name>
</gene>
<dbReference type="EMBL" id="CAJFDI010000006">
    <property type="protein sequence ID" value="CAD5234380.1"/>
    <property type="molecule type" value="Genomic_DNA"/>
</dbReference>
<evidence type="ECO:0000313" key="2">
    <source>
        <dbReference type="Proteomes" id="UP000659654"/>
    </source>
</evidence>
<protein>
    <submittedName>
        <fullName evidence="1">(pine wood nematode) hypothetical protein</fullName>
    </submittedName>
</protein>
<sequence>MRPGQRILKWCCVYSAHKVLKKIGSCSPGPPAIEASTAFPVHQIWRVFVHGEYRTDIVIPYFGVRNQHDF</sequence>
<dbReference type="Proteomes" id="UP000659654">
    <property type="component" value="Unassembled WGS sequence"/>
</dbReference>
<dbReference type="AlphaFoldDB" id="A0A7I8X0Q7"/>
<dbReference type="Proteomes" id="UP000582659">
    <property type="component" value="Unassembled WGS sequence"/>
</dbReference>
<keyword evidence="2" id="KW-1185">Reference proteome</keyword>
<evidence type="ECO:0000313" key="1">
    <source>
        <dbReference type="EMBL" id="CAD5234380.1"/>
    </source>
</evidence>
<accession>A0A7I8X0Q7</accession>
<organism evidence="1 2">
    <name type="scientific">Bursaphelenchus xylophilus</name>
    <name type="common">Pinewood nematode worm</name>
    <name type="synonym">Aphelenchoides xylophilus</name>
    <dbReference type="NCBI Taxonomy" id="6326"/>
    <lineage>
        <taxon>Eukaryota</taxon>
        <taxon>Metazoa</taxon>
        <taxon>Ecdysozoa</taxon>
        <taxon>Nematoda</taxon>
        <taxon>Chromadorea</taxon>
        <taxon>Rhabditida</taxon>
        <taxon>Tylenchina</taxon>
        <taxon>Tylenchomorpha</taxon>
        <taxon>Aphelenchoidea</taxon>
        <taxon>Aphelenchoididae</taxon>
        <taxon>Bursaphelenchus</taxon>
    </lineage>
</organism>